<gene>
    <name evidence="5" type="ORF">ACFSVL_39615</name>
</gene>
<dbReference type="PANTHER" id="PTHR30154:SF34">
    <property type="entry name" value="TRANSCRIPTIONAL REGULATOR AZLB"/>
    <property type="match status" value="1"/>
</dbReference>
<reference evidence="6" key="1">
    <citation type="journal article" date="2019" name="Int. J. Syst. Evol. Microbiol.">
        <title>The Global Catalogue of Microorganisms (GCM) 10K type strain sequencing project: providing services to taxonomists for standard genome sequencing and annotation.</title>
        <authorList>
            <consortium name="The Broad Institute Genomics Platform"/>
            <consortium name="The Broad Institute Genome Sequencing Center for Infectious Disease"/>
            <person name="Wu L."/>
            <person name="Ma J."/>
        </authorList>
    </citation>
    <scope>NUCLEOTIDE SEQUENCE [LARGE SCALE GENOMIC DNA]</scope>
    <source>
        <strain evidence="6">CGMCC 4.7641</strain>
    </source>
</reference>
<dbReference type="Pfam" id="PF01037">
    <property type="entry name" value="AsnC_trans_reg"/>
    <property type="match status" value="1"/>
</dbReference>
<accession>A0ABW5HJY5</accession>
<keyword evidence="2" id="KW-0238">DNA-binding</keyword>
<keyword evidence="1" id="KW-0805">Transcription regulation</keyword>
<dbReference type="InterPro" id="IPR036390">
    <property type="entry name" value="WH_DNA-bd_sf"/>
</dbReference>
<dbReference type="PROSITE" id="PS50956">
    <property type="entry name" value="HTH_ASNC_2"/>
    <property type="match status" value="2"/>
</dbReference>
<dbReference type="Proteomes" id="UP001597483">
    <property type="component" value="Unassembled WGS sequence"/>
</dbReference>
<dbReference type="InterPro" id="IPR011008">
    <property type="entry name" value="Dimeric_a/b-barrel"/>
</dbReference>
<dbReference type="CDD" id="cd00090">
    <property type="entry name" value="HTH_ARSR"/>
    <property type="match status" value="1"/>
</dbReference>
<dbReference type="InterPro" id="IPR019888">
    <property type="entry name" value="Tscrpt_reg_AsnC-like"/>
</dbReference>
<organism evidence="5 6">
    <name type="scientific">Amycolatopsis silviterrae</name>
    <dbReference type="NCBI Taxonomy" id="1656914"/>
    <lineage>
        <taxon>Bacteria</taxon>
        <taxon>Bacillati</taxon>
        <taxon>Actinomycetota</taxon>
        <taxon>Actinomycetes</taxon>
        <taxon>Pseudonocardiales</taxon>
        <taxon>Pseudonocardiaceae</taxon>
        <taxon>Amycolatopsis</taxon>
    </lineage>
</organism>
<feature type="domain" description="HTH asnC-type" evidence="4">
    <location>
        <begin position="202"/>
        <end position="262"/>
    </location>
</feature>
<dbReference type="Gene3D" id="3.30.70.920">
    <property type="match status" value="2"/>
</dbReference>
<keyword evidence="6" id="KW-1185">Reference proteome</keyword>
<name>A0ABW5HJY5_9PSEU</name>
<dbReference type="SMART" id="SM00344">
    <property type="entry name" value="HTH_ASNC"/>
    <property type="match status" value="2"/>
</dbReference>
<dbReference type="SUPFAM" id="SSF54909">
    <property type="entry name" value="Dimeric alpha+beta barrel"/>
    <property type="match status" value="2"/>
</dbReference>
<evidence type="ECO:0000256" key="3">
    <source>
        <dbReference type="ARBA" id="ARBA00023163"/>
    </source>
</evidence>
<dbReference type="SUPFAM" id="SSF46785">
    <property type="entry name" value="Winged helix' DNA-binding domain"/>
    <property type="match status" value="2"/>
</dbReference>
<protein>
    <submittedName>
        <fullName evidence="5">Lrp/AsnC family transcriptional regulator</fullName>
    </submittedName>
</protein>
<dbReference type="PRINTS" id="PR00033">
    <property type="entry name" value="HTHASNC"/>
</dbReference>
<dbReference type="Gene3D" id="1.10.10.10">
    <property type="entry name" value="Winged helix-like DNA-binding domain superfamily/Winged helix DNA-binding domain"/>
    <property type="match status" value="2"/>
</dbReference>
<keyword evidence="3" id="KW-0804">Transcription</keyword>
<evidence type="ECO:0000313" key="6">
    <source>
        <dbReference type="Proteomes" id="UP001597483"/>
    </source>
</evidence>
<dbReference type="PANTHER" id="PTHR30154">
    <property type="entry name" value="LEUCINE-RESPONSIVE REGULATORY PROTEIN"/>
    <property type="match status" value="1"/>
</dbReference>
<dbReference type="EMBL" id="JBHUKS010000033">
    <property type="protein sequence ID" value="MFD2473564.1"/>
    <property type="molecule type" value="Genomic_DNA"/>
</dbReference>
<sequence length="350" mass="38033">MRSRPRDNGAVELTPPSVEGASAGRDMIQIASEASVVSLDDADTALIQLLLQDGRMSNRELAAATGIGEANVGVRLKRLVASRVLIFTALFDWEVAGFDWFVVAKIHVEGRTPKDVAEDVALLPECEVSATVFGDADVLAYFLVTDRAELNELIERRLADIPGVTNVRFDLATRSSVTALGRNFYLAKNVPPIRLPRPAVAVDELDASIMQALVHDGRQSNRKIARELAVSEGTVRSRINRLTDAGLLRIVAMIEPLALGMMGVLAHVGFTVDRGEIATVSAVLEELPQMLFTALTIGSADLTMGITGKDQNDMVNSVLNRVRSLKGVRSMETLQIIDIVRFSVYVKRLS</sequence>
<dbReference type="InterPro" id="IPR011991">
    <property type="entry name" value="ArsR-like_HTH"/>
</dbReference>
<dbReference type="InterPro" id="IPR019887">
    <property type="entry name" value="Tscrpt_reg_AsnC/Lrp_C"/>
</dbReference>
<evidence type="ECO:0000313" key="5">
    <source>
        <dbReference type="EMBL" id="MFD2473564.1"/>
    </source>
</evidence>
<dbReference type="InterPro" id="IPR000485">
    <property type="entry name" value="AsnC-type_HTH_dom"/>
</dbReference>
<evidence type="ECO:0000256" key="1">
    <source>
        <dbReference type="ARBA" id="ARBA00023015"/>
    </source>
</evidence>
<dbReference type="RefSeq" id="WP_378312144.1">
    <property type="nucleotide sequence ID" value="NZ_JBHUKS010000033.1"/>
</dbReference>
<comment type="caution">
    <text evidence="5">The sequence shown here is derived from an EMBL/GenBank/DDBJ whole genome shotgun (WGS) entry which is preliminary data.</text>
</comment>
<evidence type="ECO:0000259" key="4">
    <source>
        <dbReference type="PROSITE" id="PS50956"/>
    </source>
</evidence>
<feature type="domain" description="HTH asnC-type" evidence="4">
    <location>
        <begin position="39"/>
        <end position="99"/>
    </location>
</feature>
<proteinExistence type="predicted"/>
<evidence type="ECO:0000256" key="2">
    <source>
        <dbReference type="ARBA" id="ARBA00023125"/>
    </source>
</evidence>
<dbReference type="InterPro" id="IPR036388">
    <property type="entry name" value="WH-like_DNA-bd_sf"/>
</dbReference>
<dbReference type="Pfam" id="PF13404">
    <property type="entry name" value="HTH_AsnC-type"/>
    <property type="match status" value="2"/>
</dbReference>